<organism evidence="1 2">
    <name type="scientific">Leptospira noumeaensis</name>
    <dbReference type="NCBI Taxonomy" id="2484964"/>
    <lineage>
        <taxon>Bacteria</taxon>
        <taxon>Pseudomonadati</taxon>
        <taxon>Spirochaetota</taxon>
        <taxon>Spirochaetia</taxon>
        <taxon>Leptospirales</taxon>
        <taxon>Leptospiraceae</taxon>
        <taxon>Leptospira</taxon>
    </lineage>
</organism>
<accession>A0A4R9I797</accession>
<sequence>MKIIVFAQLLFYLNCSYLLKDSQKESENLKIEQAAGENIKVYKKINEEHIFTIEEGEIFLIQDISENKEWKKIYLENKSGYISNSNIFFTLVNSSKNISDKSFVVHNKSGAVLCENIPRNRKCLKKIKSIIHLEKIKYIKPYQINDGSGTWLKVESGGSVGFINRLDLIPESIFNIEQVESFKREFQKICSTKVSYLSENTNICYSSKMFNNGDASENWKERVYFMIDHDSNAFGYGRKYIETFGVIFKVDSIQQNIFKVYYLDLFDFSEKNIVVETNIKKKILYAPLPETLMPESYKRESSEKIEFKTGLKYSQ</sequence>
<comment type="caution">
    <text evidence="1">The sequence shown here is derived from an EMBL/GenBank/DDBJ whole genome shotgun (WGS) entry which is preliminary data.</text>
</comment>
<evidence type="ECO:0000313" key="1">
    <source>
        <dbReference type="EMBL" id="TGK81998.1"/>
    </source>
</evidence>
<dbReference type="EMBL" id="RQFK01000026">
    <property type="protein sequence ID" value="TGK81998.1"/>
    <property type="molecule type" value="Genomic_DNA"/>
</dbReference>
<keyword evidence="2" id="KW-1185">Reference proteome</keyword>
<protein>
    <recommendedName>
        <fullName evidence="3">SH3 domain-containing protein</fullName>
    </recommendedName>
</protein>
<reference evidence="1" key="1">
    <citation type="journal article" date="2019" name="PLoS Negl. Trop. Dis.">
        <title>Revisiting the worldwide diversity of Leptospira species in the environment.</title>
        <authorList>
            <person name="Vincent A.T."/>
            <person name="Schiettekatte O."/>
            <person name="Bourhy P."/>
            <person name="Veyrier F.J."/>
            <person name="Picardeau M."/>
        </authorList>
    </citation>
    <scope>NUCLEOTIDE SEQUENCE [LARGE SCALE GENOMIC DNA]</scope>
    <source>
        <strain evidence="1">201800287</strain>
    </source>
</reference>
<dbReference type="Proteomes" id="UP000298009">
    <property type="component" value="Unassembled WGS sequence"/>
</dbReference>
<evidence type="ECO:0008006" key="3">
    <source>
        <dbReference type="Google" id="ProtNLM"/>
    </source>
</evidence>
<evidence type="ECO:0000313" key="2">
    <source>
        <dbReference type="Proteomes" id="UP000298009"/>
    </source>
</evidence>
<proteinExistence type="predicted"/>
<dbReference type="AlphaFoldDB" id="A0A4R9I797"/>
<dbReference type="RefSeq" id="WP_135601844.1">
    <property type="nucleotide sequence ID" value="NZ_RQFK01000026.1"/>
</dbReference>
<gene>
    <name evidence="1" type="ORF">EHQ24_12045</name>
</gene>
<name>A0A4R9I797_9LEPT</name>